<accession>A0AAV7WWC0</accession>
<keyword evidence="3" id="KW-1185">Reference proteome</keyword>
<evidence type="ECO:0000313" key="3">
    <source>
        <dbReference type="Proteomes" id="UP001066276"/>
    </source>
</evidence>
<evidence type="ECO:0000313" key="2">
    <source>
        <dbReference type="EMBL" id="KAJ1216992.1"/>
    </source>
</evidence>
<organism evidence="2 3">
    <name type="scientific">Pleurodeles waltl</name>
    <name type="common">Iberian ribbed newt</name>
    <dbReference type="NCBI Taxonomy" id="8319"/>
    <lineage>
        <taxon>Eukaryota</taxon>
        <taxon>Metazoa</taxon>
        <taxon>Chordata</taxon>
        <taxon>Craniata</taxon>
        <taxon>Vertebrata</taxon>
        <taxon>Euteleostomi</taxon>
        <taxon>Amphibia</taxon>
        <taxon>Batrachia</taxon>
        <taxon>Caudata</taxon>
        <taxon>Salamandroidea</taxon>
        <taxon>Salamandridae</taxon>
        <taxon>Pleurodelinae</taxon>
        <taxon>Pleurodeles</taxon>
    </lineage>
</organism>
<proteinExistence type="predicted"/>
<comment type="caution">
    <text evidence="2">The sequence shown here is derived from an EMBL/GenBank/DDBJ whole genome shotgun (WGS) entry which is preliminary data.</text>
</comment>
<dbReference type="Proteomes" id="UP001066276">
    <property type="component" value="Chromosome 1_1"/>
</dbReference>
<feature type="region of interest" description="Disordered" evidence="1">
    <location>
        <begin position="101"/>
        <end position="127"/>
    </location>
</feature>
<evidence type="ECO:0000256" key="1">
    <source>
        <dbReference type="SAM" id="MobiDB-lite"/>
    </source>
</evidence>
<name>A0AAV7WWC0_PLEWA</name>
<gene>
    <name evidence="2" type="ORF">NDU88_004590</name>
</gene>
<protein>
    <submittedName>
        <fullName evidence="2">Uncharacterized protein</fullName>
    </submittedName>
</protein>
<sequence>MASWFLVGCREVSGFPSKSCFRHAFDSVGTAPEKVADRPVVIQWVEPCVPPVSWWLLPRGGRSVKVAVYVGGFRHGRESIFFPPACWRYYHCFNTDRQNTAKHASASGNPPDKPDENAGARRIEDAEKTVRVLPNYEESKWRTPLGLGSAECRT</sequence>
<dbReference type="EMBL" id="JANPWB010000001">
    <property type="protein sequence ID" value="KAJ1216992.1"/>
    <property type="molecule type" value="Genomic_DNA"/>
</dbReference>
<dbReference type="AlphaFoldDB" id="A0AAV7WWC0"/>
<feature type="compositionally biased region" description="Basic and acidic residues" evidence="1">
    <location>
        <begin position="112"/>
        <end position="127"/>
    </location>
</feature>
<reference evidence="2" key="1">
    <citation type="journal article" date="2022" name="bioRxiv">
        <title>Sequencing and chromosome-scale assembly of the giantPleurodeles waltlgenome.</title>
        <authorList>
            <person name="Brown T."/>
            <person name="Elewa A."/>
            <person name="Iarovenko S."/>
            <person name="Subramanian E."/>
            <person name="Araus A.J."/>
            <person name="Petzold A."/>
            <person name="Susuki M."/>
            <person name="Suzuki K.-i.T."/>
            <person name="Hayashi T."/>
            <person name="Toyoda A."/>
            <person name="Oliveira C."/>
            <person name="Osipova E."/>
            <person name="Leigh N.D."/>
            <person name="Simon A."/>
            <person name="Yun M.H."/>
        </authorList>
    </citation>
    <scope>NUCLEOTIDE SEQUENCE</scope>
    <source>
        <strain evidence="2">20211129_DDA</strain>
        <tissue evidence="2">Liver</tissue>
    </source>
</reference>